<keyword evidence="1" id="KW-0805">Transcription regulation</keyword>
<dbReference type="GO" id="GO:0003677">
    <property type="term" value="F:DNA binding"/>
    <property type="evidence" value="ECO:0007669"/>
    <property type="project" value="UniProtKB-KW"/>
</dbReference>
<sequence length="134" mass="14306">MDTTSRTGGKDCCALPVALLPTDPEGVAVLARFFRALGDPARLRLLEFLLAGECSVSECVRHLGLAQSRVSSHLACLADCGYVQARREGRFSYYRVTDPRVAELVHLARALAADNAAALAACMRIDTPAGEVST</sequence>
<evidence type="ECO:0000259" key="4">
    <source>
        <dbReference type="PROSITE" id="PS50987"/>
    </source>
</evidence>
<accession>A0A8J3FSQ9</accession>
<dbReference type="Gene3D" id="1.10.10.10">
    <property type="entry name" value="Winged helix-like DNA-binding domain superfamily/Winged helix DNA-binding domain"/>
    <property type="match status" value="1"/>
</dbReference>
<dbReference type="PROSITE" id="PS50987">
    <property type="entry name" value="HTH_ARSR_2"/>
    <property type="match status" value="1"/>
</dbReference>
<name>A0A8J3FSQ9_9PSEU</name>
<dbReference type="InterPro" id="IPR036388">
    <property type="entry name" value="WH-like_DNA-bd_sf"/>
</dbReference>
<keyword evidence="6" id="KW-1185">Reference proteome</keyword>
<dbReference type="EMBL" id="BMMK01000003">
    <property type="protein sequence ID" value="GGM41252.1"/>
    <property type="molecule type" value="Genomic_DNA"/>
</dbReference>
<dbReference type="InterPro" id="IPR001845">
    <property type="entry name" value="HTH_ArsR_DNA-bd_dom"/>
</dbReference>
<dbReference type="PANTHER" id="PTHR33154">
    <property type="entry name" value="TRANSCRIPTIONAL REGULATOR, ARSR FAMILY"/>
    <property type="match status" value="1"/>
</dbReference>
<evidence type="ECO:0000256" key="2">
    <source>
        <dbReference type="ARBA" id="ARBA00023125"/>
    </source>
</evidence>
<keyword evidence="2" id="KW-0238">DNA-binding</keyword>
<comment type="caution">
    <text evidence="5">The sequence shown here is derived from an EMBL/GenBank/DDBJ whole genome shotgun (WGS) entry which is preliminary data.</text>
</comment>
<dbReference type="RefSeq" id="WP_308424719.1">
    <property type="nucleotide sequence ID" value="NZ_BMMK01000003.1"/>
</dbReference>
<dbReference type="InterPro" id="IPR051081">
    <property type="entry name" value="HTH_MetalResp_TranReg"/>
</dbReference>
<evidence type="ECO:0000313" key="5">
    <source>
        <dbReference type="EMBL" id="GGM41252.1"/>
    </source>
</evidence>
<evidence type="ECO:0000313" key="6">
    <source>
        <dbReference type="Proteomes" id="UP000637578"/>
    </source>
</evidence>
<protein>
    <submittedName>
        <fullName evidence="5">Mercury resistance operon repressor MerR</fullName>
    </submittedName>
</protein>
<dbReference type="SUPFAM" id="SSF46785">
    <property type="entry name" value="Winged helix' DNA-binding domain"/>
    <property type="match status" value="1"/>
</dbReference>
<dbReference type="NCBIfam" id="NF033788">
    <property type="entry name" value="HTH_metalloreg"/>
    <property type="match status" value="1"/>
</dbReference>
<dbReference type="PANTHER" id="PTHR33154:SF36">
    <property type="entry name" value="TRANSCRIPTIONAL REGULATOR"/>
    <property type="match status" value="1"/>
</dbReference>
<gene>
    <name evidence="5" type="ORF">GCM10012275_10340</name>
</gene>
<reference evidence="5" key="1">
    <citation type="journal article" date="2014" name="Int. J. Syst. Evol. Microbiol.">
        <title>Complete genome sequence of Corynebacterium casei LMG S-19264T (=DSM 44701T), isolated from a smear-ripened cheese.</title>
        <authorList>
            <consortium name="US DOE Joint Genome Institute (JGI-PGF)"/>
            <person name="Walter F."/>
            <person name="Albersmeier A."/>
            <person name="Kalinowski J."/>
            <person name="Ruckert C."/>
        </authorList>
    </citation>
    <scope>NUCLEOTIDE SEQUENCE</scope>
    <source>
        <strain evidence="5">CGMCC 4.5737</strain>
    </source>
</reference>
<dbReference type="Proteomes" id="UP000637578">
    <property type="component" value="Unassembled WGS sequence"/>
</dbReference>
<evidence type="ECO:0000256" key="3">
    <source>
        <dbReference type="ARBA" id="ARBA00023163"/>
    </source>
</evidence>
<dbReference type="InterPro" id="IPR036390">
    <property type="entry name" value="WH_DNA-bd_sf"/>
</dbReference>
<proteinExistence type="predicted"/>
<dbReference type="InterPro" id="IPR011991">
    <property type="entry name" value="ArsR-like_HTH"/>
</dbReference>
<dbReference type="CDD" id="cd00090">
    <property type="entry name" value="HTH_ARSR"/>
    <property type="match status" value="1"/>
</dbReference>
<dbReference type="SMART" id="SM00418">
    <property type="entry name" value="HTH_ARSR"/>
    <property type="match status" value="1"/>
</dbReference>
<dbReference type="AlphaFoldDB" id="A0A8J3FSQ9"/>
<dbReference type="Pfam" id="PF01022">
    <property type="entry name" value="HTH_5"/>
    <property type="match status" value="1"/>
</dbReference>
<feature type="domain" description="HTH arsR-type" evidence="4">
    <location>
        <begin position="22"/>
        <end position="116"/>
    </location>
</feature>
<keyword evidence="3" id="KW-0804">Transcription</keyword>
<evidence type="ECO:0000256" key="1">
    <source>
        <dbReference type="ARBA" id="ARBA00023015"/>
    </source>
</evidence>
<dbReference type="PRINTS" id="PR00778">
    <property type="entry name" value="HTHARSR"/>
</dbReference>
<organism evidence="5 6">
    <name type="scientific">Longimycelium tulufanense</name>
    <dbReference type="NCBI Taxonomy" id="907463"/>
    <lineage>
        <taxon>Bacteria</taxon>
        <taxon>Bacillati</taxon>
        <taxon>Actinomycetota</taxon>
        <taxon>Actinomycetes</taxon>
        <taxon>Pseudonocardiales</taxon>
        <taxon>Pseudonocardiaceae</taxon>
        <taxon>Longimycelium</taxon>
    </lineage>
</organism>
<dbReference type="GO" id="GO:0003700">
    <property type="term" value="F:DNA-binding transcription factor activity"/>
    <property type="evidence" value="ECO:0007669"/>
    <property type="project" value="InterPro"/>
</dbReference>
<reference evidence="5" key="2">
    <citation type="submission" date="2020-09" db="EMBL/GenBank/DDBJ databases">
        <authorList>
            <person name="Sun Q."/>
            <person name="Zhou Y."/>
        </authorList>
    </citation>
    <scope>NUCLEOTIDE SEQUENCE</scope>
    <source>
        <strain evidence="5">CGMCC 4.5737</strain>
    </source>
</reference>